<dbReference type="EMBL" id="UINC01061453">
    <property type="protein sequence ID" value="SVB87042.1"/>
    <property type="molecule type" value="Genomic_DNA"/>
</dbReference>
<reference evidence="4" key="1">
    <citation type="submission" date="2018-05" db="EMBL/GenBank/DDBJ databases">
        <authorList>
            <person name="Lanie J.A."/>
            <person name="Ng W.-L."/>
            <person name="Kazmierczak K.M."/>
            <person name="Andrzejewski T.M."/>
            <person name="Davidsen T.M."/>
            <person name="Wayne K.J."/>
            <person name="Tettelin H."/>
            <person name="Glass J.I."/>
            <person name="Rusch D."/>
            <person name="Podicherti R."/>
            <person name="Tsui H.-C.T."/>
            <person name="Winkler M.E."/>
        </authorList>
    </citation>
    <scope>NUCLEOTIDE SEQUENCE</scope>
</reference>
<sequence length="467" mass="54277">RFERSYNNYLRNSEKNISLKKDGFNPYLHFLQVSLVPAICTGDQIYFEKAMSIFKKLASRKAFLNSNIFEEAKKWREFVEKNPNQKKIGINYDELVLGQVLVYRETLIGFLVFWNIYGMNSEVINDEEKKQINEWLSKLVFQQELSYAKYPLDCPSYTKVEIADDWESGTKLTLAQFEECINIGTSRAAVEALWAITSGDKLYGINALNTYIMFLNMLRQDGSHILESVRSGLGHYKSVFNVALMVIVAEAIYKSTGYDTYKIERNGLTILDAMKFLSESAVKPELIHKYSPTAFDDQKQFKDQWHWLVINRFHNSDAKSAAINQLVKSNDEEQLYGKMFTVFSGGDFGDEFGREFYTPTLPFTAMYIDKGYTKYATEFVKLRVNERIDKFLNLGFDLSKVKNKFVRILVKPNVYQLKTKSKLLFSGDIRYKRLDRKEDKLKYRVRFEGRLVGGNPLNSSAKWPKLK</sequence>
<keyword evidence="2" id="KW-0456">Lyase</keyword>
<dbReference type="GO" id="GO:0042597">
    <property type="term" value="C:periplasmic space"/>
    <property type="evidence" value="ECO:0007669"/>
    <property type="project" value="InterPro"/>
</dbReference>
<evidence type="ECO:0000256" key="2">
    <source>
        <dbReference type="ARBA" id="ARBA00023239"/>
    </source>
</evidence>
<name>A0A382HIQ1_9ZZZZ</name>
<protein>
    <recommendedName>
        <fullName evidence="3">Alginate lyase domain-containing protein</fullName>
    </recommendedName>
</protein>
<dbReference type="InterPro" id="IPR008929">
    <property type="entry name" value="Chondroitin_lyas"/>
</dbReference>
<organism evidence="4">
    <name type="scientific">marine metagenome</name>
    <dbReference type="NCBI Taxonomy" id="408172"/>
    <lineage>
        <taxon>unclassified sequences</taxon>
        <taxon>metagenomes</taxon>
        <taxon>ecological metagenomes</taxon>
    </lineage>
</organism>
<proteinExistence type="predicted"/>
<evidence type="ECO:0000259" key="3">
    <source>
        <dbReference type="Pfam" id="PF05426"/>
    </source>
</evidence>
<gene>
    <name evidence="4" type="ORF">METZ01_LOCUS239896</name>
</gene>
<feature type="non-terminal residue" evidence="4">
    <location>
        <position position="1"/>
    </location>
</feature>
<dbReference type="Pfam" id="PF05426">
    <property type="entry name" value="Alginate_lyase"/>
    <property type="match status" value="1"/>
</dbReference>
<keyword evidence="1" id="KW-0732">Signal</keyword>
<dbReference type="GO" id="GO:0016829">
    <property type="term" value="F:lyase activity"/>
    <property type="evidence" value="ECO:0007669"/>
    <property type="project" value="UniProtKB-KW"/>
</dbReference>
<dbReference type="InterPro" id="IPR008397">
    <property type="entry name" value="Alginate_lyase_dom"/>
</dbReference>
<evidence type="ECO:0000313" key="4">
    <source>
        <dbReference type="EMBL" id="SVB87042.1"/>
    </source>
</evidence>
<dbReference type="SUPFAM" id="SSF48230">
    <property type="entry name" value="Chondroitin AC/alginate lyase"/>
    <property type="match status" value="1"/>
</dbReference>
<feature type="domain" description="Alginate lyase" evidence="3">
    <location>
        <begin position="182"/>
        <end position="285"/>
    </location>
</feature>
<dbReference type="AlphaFoldDB" id="A0A382HIQ1"/>
<dbReference type="Gene3D" id="1.50.10.100">
    <property type="entry name" value="Chondroitin AC/alginate lyase"/>
    <property type="match status" value="1"/>
</dbReference>
<accession>A0A382HIQ1</accession>
<feature type="non-terminal residue" evidence="4">
    <location>
        <position position="467"/>
    </location>
</feature>
<evidence type="ECO:0000256" key="1">
    <source>
        <dbReference type="ARBA" id="ARBA00022729"/>
    </source>
</evidence>